<dbReference type="InterPro" id="IPR036641">
    <property type="entry name" value="HPT_dom_sf"/>
</dbReference>
<dbReference type="GO" id="GO:0000160">
    <property type="term" value="P:phosphorelay signal transduction system"/>
    <property type="evidence" value="ECO:0007669"/>
    <property type="project" value="InterPro"/>
</dbReference>
<dbReference type="AlphaFoldDB" id="A0A4R6WRP7"/>
<evidence type="ECO:0000313" key="1">
    <source>
        <dbReference type="EMBL" id="TDQ82217.1"/>
    </source>
</evidence>
<evidence type="ECO:0008006" key="3">
    <source>
        <dbReference type="Google" id="ProtNLM"/>
    </source>
</evidence>
<dbReference type="Proteomes" id="UP000295783">
    <property type="component" value="Unassembled WGS sequence"/>
</dbReference>
<keyword evidence="2" id="KW-1185">Reference proteome</keyword>
<dbReference type="RefSeq" id="WP_133613512.1">
    <property type="nucleotide sequence ID" value="NZ_SNYW01000008.1"/>
</dbReference>
<dbReference type="EMBL" id="SNYW01000008">
    <property type="protein sequence ID" value="TDQ82217.1"/>
    <property type="molecule type" value="Genomic_DNA"/>
</dbReference>
<proteinExistence type="predicted"/>
<reference evidence="1 2" key="1">
    <citation type="submission" date="2019-03" db="EMBL/GenBank/DDBJ databases">
        <title>Genomic Encyclopedia of Type Strains, Phase III (KMG-III): the genomes of soil and plant-associated and newly described type strains.</title>
        <authorList>
            <person name="Whitman W."/>
        </authorList>
    </citation>
    <scope>NUCLEOTIDE SEQUENCE [LARGE SCALE GENOMIC DNA]</scope>
    <source>
        <strain evidence="1 2">CGMCC 1.7660</strain>
    </source>
</reference>
<protein>
    <recommendedName>
        <fullName evidence="3">Hpt domain-containing protein</fullName>
    </recommendedName>
</protein>
<dbReference type="OrthoDB" id="9786548at2"/>
<dbReference type="SUPFAM" id="SSF47226">
    <property type="entry name" value="Histidine-containing phosphotransfer domain, HPT domain"/>
    <property type="match status" value="1"/>
</dbReference>
<gene>
    <name evidence="1" type="ORF">A8950_2039</name>
</gene>
<sequence>MSIGKHDDGKDDEREEGGHMARMMAKAEAAVADLAKGYTAWASADVEKCAVHLAAARAAGGDGRTEHARDIHTVAHNIKGQGSSFGYPLMTRLGQSLCQLTRRKSFFSDADLDLAQAHVDAMRLVLAKEIRGDGGELGQKLGDRLEEKVRAALEAG</sequence>
<evidence type="ECO:0000313" key="2">
    <source>
        <dbReference type="Proteomes" id="UP000295783"/>
    </source>
</evidence>
<organism evidence="1 2">
    <name type="scientific">Dongia mobilis</name>
    <dbReference type="NCBI Taxonomy" id="578943"/>
    <lineage>
        <taxon>Bacteria</taxon>
        <taxon>Pseudomonadati</taxon>
        <taxon>Pseudomonadota</taxon>
        <taxon>Alphaproteobacteria</taxon>
        <taxon>Rhodospirillales</taxon>
        <taxon>Dongiaceae</taxon>
        <taxon>Dongia</taxon>
    </lineage>
</organism>
<comment type="caution">
    <text evidence="1">The sequence shown here is derived from an EMBL/GenBank/DDBJ whole genome shotgun (WGS) entry which is preliminary data.</text>
</comment>
<name>A0A4R6WRP7_9PROT</name>
<accession>A0A4R6WRP7</accession>